<sequence length="70" mass="7950">MGMVTPFEALFNRKPTLNYLQMFGEAAIIHIPCYPTNKKGWTFWDPESKMTTTVNSSLAEFLSNLPPVPE</sequence>
<reference evidence="1" key="1">
    <citation type="submission" date="2013-11" db="EMBL/GenBank/DDBJ databases">
        <title>Genome sequence of the fusiform rust pathogen reveals effectors for host alternation and coevolution with pine.</title>
        <authorList>
            <consortium name="DOE Joint Genome Institute"/>
            <person name="Smith K."/>
            <person name="Pendleton A."/>
            <person name="Kubisiak T."/>
            <person name="Anderson C."/>
            <person name="Salamov A."/>
            <person name="Aerts A."/>
            <person name="Riley R."/>
            <person name="Clum A."/>
            <person name="Lindquist E."/>
            <person name="Ence D."/>
            <person name="Campbell M."/>
            <person name="Kronenberg Z."/>
            <person name="Feau N."/>
            <person name="Dhillon B."/>
            <person name="Hamelin R."/>
            <person name="Burleigh J."/>
            <person name="Smith J."/>
            <person name="Yandell M."/>
            <person name="Nelson C."/>
            <person name="Grigoriev I."/>
            <person name="Davis J."/>
        </authorList>
    </citation>
    <scope>NUCLEOTIDE SEQUENCE</scope>
    <source>
        <strain evidence="1">G11</strain>
    </source>
</reference>
<dbReference type="Proteomes" id="UP000886653">
    <property type="component" value="Unassembled WGS sequence"/>
</dbReference>
<keyword evidence="2" id="KW-1185">Reference proteome</keyword>
<dbReference type="OrthoDB" id="3243429at2759"/>
<proteinExistence type="predicted"/>
<dbReference type="EMBL" id="MU167226">
    <property type="protein sequence ID" value="KAG0149665.1"/>
    <property type="molecule type" value="Genomic_DNA"/>
</dbReference>
<name>A0A9P6TFE8_9BASI</name>
<evidence type="ECO:0000313" key="1">
    <source>
        <dbReference type="EMBL" id="KAG0149665.1"/>
    </source>
</evidence>
<evidence type="ECO:0000313" key="2">
    <source>
        <dbReference type="Proteomes" id="UP000886653"/>
    </source>
</evidence>
<protein>
    <submittedName>
        <fullName evidence="1">Uncharacterized protein</fullName>
    </submittedName>
</protein>
<dbReference type="AlphaFoldDB" id="A0A9P6TFE8"/>
<accession>A0A9P6TFE8</accession>
<gene>
    <name evidence="1" type="ORF">CROQUDRAFT_89014</name>
</gene>
<organism evidence="1 2">
    <name type="scientific">Cronartium quercuum f. sp. fusiforme G11</name>
    <dbReference type="NCBI Taxonomy" id="708437"/>
    <lineage>
        <taxon>Eukaryota</taxon>
        <taxon>Fungi</taxon>
        <taxon>Dikarya</taxon>
        <taxon>Basidiomycota</taxon>
        <taxon>Pucciniomycotina</taxon>
        <taxon>Pucciniomycetes</taxon>
        <taxon>Pucciniales</taxon>
        <taxon>Coleosporiaceae</taxon>
        <taxon>Cronartium</taxon>
    </lineage>
</organism>
<comment type="caution">
    <text evidence="1">The sequence shown here is derived from an EMBL/GenBank/DDBJ whole genome shotgun (WGS) entry which is preliminary data.</text>
</comment>